<organism evidence="2 3">
    <name type="scientific">Rotaria magnacalcarata</name>
    <dbReference type="NCBI Taxonomy" id="392030"/>
    <lineage>
        <taxon>Eukaryota</taxon>
        <taxon>Metazoa</taxon>
        <taxon>Spiralia</taxon>
        <taxon>Gnathifera</taxon>
        <taxon>Rotifera</taxon>
        <taxon>Eurotatoria</taxon>
        <taxon>Bdelloidea</taxon>
        <taxon>Philodinida</taxon>
        <taxon>Philodinidae</taxon>
        <taxon>Rotaria</taxon>
    </lineage>
</organism>
<evidence type="ECO:0000313" key="3">
    <source>
        <dbReference type="Proteomes" id="UP000663866"/>
    </source>
</evidence>
<sequence length="94" mass="10821">SQYQSNDNDLRQQIEQLKKTIEQYQNNETRNNALAAKAAQVDALQSELAEAKANNDAIKSQLDEHARQEKYNQKQILIELLAQDVRNQLPNDNQ</sequence>
<accession>A0A820T3P7</accession>
<evidence type="ECO:0000313" key="2">
    <source>
        <dbReference type="EMBL" id="CAF4468695.1"/>
    </source>
</evidence>
<keyword evidence="1" id="KW-0175">Coiled coil</keyword>
<proteinExistence type="predicted"/>
<keyword evidence="3" id="KW-1185">Reference proteome</keyword>
<evidence type="ECO:0000256" key="1">
    <source>
        <dbReference type="SAM" id="Coils"/>
    </source>
</evidence>
<dbReference type="AlphaFoldDB" id="A0A820T3P7"/>
<feature type="non-terminal residue" evidence="2">
    <location>
        <position position="1"/>
    </location>
</feature>
<gene>
    <name evidence="2" type="ORF">OVN521_LOCUS38889</name>
</gene>
<feature type="non-terminal residue" evidence="2">
    <location>
        <position position="94"/>
    </location>
</feature>
<protein>
    <submittedName>
        <fullName evidence="2">Uncharacterized protein</fullName>
    </submittedName>
</protein>
<dbReference type="EMBL" id="CAJOBG010048711">
    <property type="protein sequence ID" value="CAF4468695.1"/>
    <property type="molecule type" value="Genomic_DNA"/>
</dbReference>
<feature type="coiled-coil region" evidence="1">
    <location>
        <begin position="7"/>
        <end position="68"/>
    </location>
</feature>
<dbReference type="Proteomes" id="UP000663866">
    <property type="component" value="Unassembled WGS sequence"/>
</dbReference>
<name>A0A820T3P7_9BILA</name>
<reference evidence="2" key="1">
    <citation type="submission" date="2021-02" db="EMBL/GenBank/DDBJ databases">
        <authorList>
            <person name="Nowell W R."/>
        </authorList>
    </citation>
    <scope>NUCLEOTIDE SEQUENCE</scope>
</reference>
<comment type="caution">
    <text evidence="2">The sequence shown here is derived from an EMBL/GenBank/DDBJ whole genome shotgun (WGS) entry which is preliminary data.</text>
</comment>